<evidence type="ECO:0000256" key="10">
    <source>
        <dbReference type="ARBA" id="ARBA00023239"/>
    </source>
</evidence>
<dbReference type="InterPro" id="IPR023170">
    <property type="entry name" value="HhH_base_excis_C"/>
</dbReference>
<evidence type="ECO:0000256" key="2">
    <source>
        <dbReference type="ARBA" id="ARBA00022485"/>
    </source>
</evidence>
<dbReference type="InterPro" id="IPR011257">
    <property type="entry name" value="DNA_glycosylase"/>
</dbReference>
<dbReference type="Pfam" id="PF00730">
    <property type="entry name" value="HhH-GPD"/>
    <property type="match status" value="1"/>
</dbReference>
<sequence length="238" mass="26518">MNLTTPIYSGPQPGSPEQVNAIIAEIRRLYPGATCSLNFTNPLELLLATQLSAQCTDERVNIVTAKLFKKYTNVEDFAAASQEELEQDIRSTGFYRNKAKNIRATCQRLITEYNSEVPHTMEELLTLPGVARKTANVVLGNAFGIVVGFVVDTHVGRLARRFGWTTNTDPVKIEQELMLIVPKDDWLDLSHLLIFHGRAICDARRPLCEQCTIASLCPSAFIAAPIRSTTKENKKNQL</sequence>
<comment type="caution">
    <text evidence="14">The sequence shown here is derived from an EMBL/GenBank/DDBJ whole genome shotgun (WGS) entry which is preliminary data.</text>
</comment>
<dbReference type="GO" id="GO:0140078">
    <property type="term" value="F:class I DNA-(apurinic or apyrimidinic site) endonuclease activity"/>
    <property type="evidence" value="ECO:0007669"/>
    <property type="project" value="UniProtKB-EC"/>
</dbReference>
<dbReference type="PROSITE" id="PS01155">
    <property type="entry name" value="ENDONUCLEASE_III_2"/>
    <property type="match status" value="1"/>
</dbReference>
<comment type="function">
    <text evidence="12">DNA repair enzyme that has both DNA N-glycosylase activity and AP-lyase activity. The DNA N-glycosylase activity releases various damaged pyrimidines from DNA by cleaving the N-glycosidic bond, leaving an AP (apurinic/apyrimidinic) site. The AP-lyase activity cleaves the phosphodiester bond 3' to the AP site by a beta-elimination, leaving a 3'-terminal unsaturated sugar and a product with a terminal 5'-phosphate.</text>
</comment>
<keyword evidence="7 12" id="KW-0411">Iron-sulfur</keyword>
<evidence type="ECO:0000259" key="13">
    <source>
        <dbReference type="SMART" id="SM00478"/>
    </source>
</evidence>
<dbReference type="InterPro" id="IPR004035">
    <property type="entry name" value="Endouclease-III_FeS-bd_BS"/>
</dbReference>
<dbReference type="Proteomes" id="UP000322530">
    <property type="component" value="Unassembled WGS sequence"/>
</dbReference>
<evidence type="ECO:0000256" key="4">
    <source>
        <dbReference type="ARBA" id="ARBA00022763"/>
    </source>
</evidence>
<name>A0A5A5TEG8_9CHLR</name>
<dbReference type="SMART" id="SM00478">
    <property type="entry name" value="ENDO3c"/>
    <property type="match status" value="1"/>
</dbReference>
<evidence type="ECO:0000313" key="15">
    <source>
        <dbReference type="Proteomes" id="UP000322530"/>
    </source>
</evidence>
<dbReference type="PANTHER" id="PTHR10359:SF18">
    <property type="entry name" value="ENDONUCLEASE III"/>
    <property type="match status" value="1"/>
</dbReference>
<dbReference type="RefSeq" id="WP_149402413.1">
    <property type="nucleotide sequence ID" value="NZ_BIXY01000044.1"/>
</dbReference>
<dbReference type="NCBIfam" id="TIGR01083">
    <property type="entry name" value="nth"/>
    <property type="match status" value="1"/>
</dbReference>
<organism evidence="14 15">
    <name type="scientific">Dictyobacter arantiisoli</name>
    <dbReference type="NCBI Taxonomy" id="2014874"/>
    <lineage>
        <taxon>Bacteria</taxon>
        <taxon>Bacillati</taxon>
        <taxon>Chloroflexota</taxon>
        <taxon>Ktedonobacteria</taxon>
        <taxon>Ktedonobacterales</taxon>
        <taxon>Dictyobacteraceae</taxon>
        <taxon>Dictyobacter</taxon>
    </lineage>
</organism>
<dbReference type="InterPro" id="IPR003265">
    <property type="entry name" value="HhH-GPD_domain"/>
</dbReference>
<dbReference type="GO" id="GO:0003677">
    <property type="term" value="F:DNA binding"/>
    <property type="evidence" value="ECO:0007669"/>
    <property type="project" value="UniProtKB-UniRule"/>
</dbReference>
<dbReference type="GO" id="GO:0046872">
    <property type="term" value="F:metal ion binding"/>
    <property type="evidence" value="ECO:0007669"/>
    <property type="project" value="UniProtKB-KW"/>
</dbReference>
<evidence type="ECO:0000256" key="5">
    <source>
        <dbReference type="ARBA" id="ARBA00022801"/>
    </source>
</evidence>
<feature type="domain" description="HhH-GPD" evidence="13">
    <location>
        <begin position="51"/>
        <end position="199"/>
    </location>
</feature>
<keyword evidence="3 12" id="KW-0479">Metal-binding</keyword>
<dbReference type="CDD" id="cd00056">
    <property type="entry name" value="ENDO3c"/>
    <property type="match status" value="1"/>
</dbReference>
<feature type="binding site" evidence="12">
    <location>
        <position position="217"/>
    </location>
    <ligand>
        <name>[4Fe-4S] cluster</name>
        <dbReference type="ChEBI" id="CHEBI:49883"/>
    </ligand>
</feature>
<dbReference type="InterPro" id="IPR000445">
    <property type="entry name" value="HhH_motif"/>
</dbReference>
<dbReference type="FunFam" id="1.10.340.30:FF:000001">
    <property type="entry name" value="Endonuclease III"/>
    <property type="match status" value="1"/>
</dbReference>
<dbReference type="EMBL" id="BIXY01000044">
    <property type="protein sequence ID" value="GCF09473.1"/>
    <property type="molecule type" value="Genomic_DNA"/>
</dbReference>
<comment type="similarity">
    <text evidence="1 12">Belongs to the Nth/MutY family.</text>
</comment>
<proteinExistence type="inferred from homology"/>
<dbReference type="OrthoDB" id="9800977at2"/>
<evidence type="ECO:0000313" key="14">
    <source>
        <dbReference type="EMBL" id="GCF09473.1"/>
    </source>
</evidence>
<keyword evidence="15" id="KW-1185">Reference proteome</keyword>
<dbReference type="PANTHER" id="PTHR10359">
    <property type="entry name" value="A/G-SPECIFIC ADENINE GLYCOSYLASE/ENDONUCLEASE III"/>
    <property type="match status" value="1"/>
</dbReference>
<dbReference type="FunFam" id="1.10.1670.10:FF:000001">
    <property type="entry name" value="Endonuclease III"/>
    <property type="match status" value="1"/>
</dbReference>
<dbReference type="GO" id="GO:0019104">
    <property type="term" value="F:DNA N-glycosylase activity"/>
    <property type="evidence" value="ECO:0007669"/>
    <property type="project" value="UniProtKB-UniRule"/>
</dbReference>
<dbReference type="InterPro" id="IPR003651">
    <property type="entry name" value="Endonuclease3_FeS-loop_motif"/>
</dbReference>
<keyword evidence="8 12" id="KW-0238">DNA-binding</keyword>
<keyword evidence="11 12" id="KW-0326">Glycosidase</keyword>
<protein>
    <recommendedName>
        <fullName evidence="12">Endonuclease III</fullName>
        <ecNumber evidence="12">4.2.99.18</ecNumber>
    </recommendedName>
    <alternativeName>
        <fullName evidence="12">DNA-(apurinic or apyrimidinic site) lyase</fullName>
    </alternativeName>
</protein>
<comment type="catalytic activity">
    <reaction evidence="12">
        <text>2'-deoxyribonucleotide-(2'-deoxyribose 5'-phosphate)-2'-deoxyribonucleotide-DNA = a 3'-end 2'-deoxyribonucleotide-(2,3-dehydro-2,3-deoxyribose 5'-phosphate)-DNA + a 5'-end 5'-phospho-2'-deoxyribonucleoside-DNA + H(+)</text>
        <dbReference type="Rhea" id="RHEA:66592"/>
        <dbReference type="Rhea" id="RHEA-COMP:13180"/>
        <dbReference type="Rhea" id="RHEA-COMP:16897"/>
        <dbReference type="Rhea" id="RHEA-COMP:17067"/>
        <dbReference type="ChEBI" id="CHEBI:15378"/>
        <dbReference type="ChEBI" id="CHEBI:136412"/>
        <dbReference type="ChEBI" id="CHEBI:157695"/>
        <dbReference type="ChEBI" id="CHEBI:167181"/>
        <dbReference type="EC" id="4.2.99.18"/>
    </reaction>
</comment>
<dbReference type="Pfam" id="PF00633">
    <property type="entry name" value="HHH"/>
    <property type="match status" value="1"/>
</dbReference>
<dbReference type="SMART" id="SM00525">
    <property type="entry name" value="FES"/>
    <property type="match status" value="1"/>
</dbReference>
<dbReference type="Gene3D" id="1.10.1670.10">
    <property type="entry name" value="Helix-hairpin-Helix base-excision DNA repair enzymes (C-terminal)"/>
    <property type="match status" value="1"/>
</dbReference>
<comment type="cofactor">
    <cofactor evidence="12">
        <name>[4Fe-4S] cluster</name>
        <dbReference type="ChEBI" id="CHEBI:49883"/>
    </cofactor>
    <text evidence="12">Binds 1 [4Fe-4S] cluster.</text>
</comment>
<gene>
    <name evidence="14" type="primary">nth_2</name>
    <name evidence="12" type="synonym">nth</name>
    <name evidence="14" type="ORF">KDI_30370</name>
</gene>
<keyword evidence="2 12" id="KW-0004">4Fe-4S</keyword>
<keyword evidence="9 12" id="KW-0234">DNA repair</keyword>
<evidence type="ECO:0000256" key="11">
    <source>
        <dbReference type="ARBA" id="ARBA00023295"/>
    </source>
</evidence>
<reference evidence="14 15" key="1">
    <citation type="submission" date="2019-01" db="EMBL/GenBank/DDBJ databases">
        <title>Draft genome sequence of Dictyobacter sp. Uno17.</title>
        <authorList>
            <person name="Wang C.M."/>
            <person name="Zheng Y."/>
            <person name="Sakai Y."/>
            <person name="Abe K."/>
            <person name="Yokota A."/>
            <person name="Yabe S."/>
        </authorList>
    </citation>
    <scope>NUCLEOTIDE SEQUENCE [LARGE SCALE GENOMIC DNA]</scope>
    <source>
        <strain evidence="14 15">Uno17</strain>
    </source>
</reference>
<evidence type="ECO:0000256" key="8">
    <source>
        <dbReference type="ARBA" id="ARBA00023125"/>
    </source>
</evidence>
<feature type="binding site" evidence="12">
    <location>
        <position position="208"/>
    </location>
    <ligand>
        <name>[4Fe-4S] cluster</name>
        <dbReference type="ChEBI" id="CHEBI:49883"/>
    </ligand>
</feature>
<dbReference type="HAMAP" id="MF_00942">
    <property type="entry name" value="Nth"/>
    <property type="match status" value="1"/>
</dbReference>
<dbReference type="PROSITE" id="PS00764">
    <property type="entry name" value="ENDONUCLEASE_III_1"/>
    <property type="match status" value="1"/>
</dbReference>
<dbReference type="SUPFAM" id="SSF48150">
    <property type="entry name" value="DNA-glycosylase"/>
    <property type="match status" value="1"/>
</dbReference>
<dbReference type="GO" id="GO:0006285">
    <property type="term" value="P:base-excision repair, AP site formation"/>
    <property type="evidence" value="ECO:0007669"/>
    <property type="project" value="TreeGrafter"/>
</dbReference>
<accession>A0A5A5TEG8</accession>
<evidence type="ECO:0000256" key="9">
    <source>
        <dbReference type="ARBA" id="ARBA00023204"/>
    </source>
</evidence>
<dbReference type="PIRSF" id="PIRSF001435">
    <property type="entry name" value="Nth"/>
    <property type="match status" value="1"/>
</dbReference>
<dbReference type="InterPro" id="IPR005759">
    <property type="entry name" value="Nth"/>
</dbReference>
<keyword evidence="10 12" id="KW-0456">Lyase</keyword>
<keyword evidence="4 12" id="KW-0227">DNA damage</keyword>
<feature type="binding site" evidence="12">
    <location>
        <position position="211"/>
    </location>
    <ligand>
        <name>[4Fe-4S] cluster</name>
        <dbReference type="ChEBI" id="CHEBI:49883"/>
    </ligand>
</feature>
<keyword evidence="14" id="KW-0255">Endonuclease</keyword>
<keyword evidence="5 12" id="KW-0378">Hydrolase</keyword>
<keyword evidence="14" id="KW-0540">Nuclease</keyword>
<dbReference type="EC" id="4.2.99.18" evidence="12"/>
<evidence type="ECO:0000256" key="7">
    <source>
        <dbReference type="ARBA" id="ARBA00023014"/>
    </source>
</evidence>
<evidence type="ECO:0000256" key="6">
    <source>
        <dbReference type="ARBA" id="ARBA00023004"/>
    </source>
</evidence>
<evidence type="ECO:0000256" key="1">
    <source>
        <dbReference type="ARBA" id="ARBA00008343"/>
    </source>
</evidence>
<dbReference type="Gene3D" id="1.10.340.30">
    <property type="entry name" value="Hypothetical protein, domain 2"/>
    <property type="match status" value="1"/>
</dbReference>
<dbReference type="GO" id="GO:0051539">
    <property type="term" value="F:4 iron, 4 sulfur cluster binding"/>
    <property type="evidence" value="ECO:0007669"/>
    <property type="project" value="UniProtKB-UniRule"/>
</dbReference>
<evidence type="ECO:0000256" key="12">
    <source>
        <dbReference type="HAMAP-Rule" id="MF_00942"/>
    </source>
</evidence>
<feature type="binding site" evidence="12">
    <location>
        <position position="201"/>
    </location>
    <ligand>
        <name>[4Fe-4S] cluster</name>
        <dbReference type="ChEBI" id="CHEBI:49883"/>
    </ligand>
</feature>
<dbReference type="AlphaFoldDB" id="A0A5A5TEG8"/>
<dbReference type="InterPro" id="IPR004036">
    <property type="entry name" value="Endonuclease-III-like_CS2"/>
</dbReference>
<evidence type="ECO:0000256" key="3">
    <source>
        <dbReference type="ARBA" id="ARBA00022723"/>
    </source>
</evidence>
<keyword evidence="6 12" id="KW-0408">Iron</keyword>